<evidence type="ECO:0000313" key="1">
    <source>
        <dbReference type="EMBL" id="KAF3571616.1"/>
    </source>
</evidence>
<sequence length="85" mass="9253">MAELVACSIQLGHPPNWNGPELDPARRMAELVACLNQLGHPPNWIGPARRMAELVACSIQIGHPPSWSRGRSSFAIRRAGRCALS</sequence>
<dbReference type="EMBL" id="QGKX02000095">
    <property type="protein sequence ID" value="KAF3571616.1"/>
    <property type="molecule type" value="Genomic_DNA"/>
</dbReference>
<reference evidence="1" key="1">
    <citation type="submission" date="2019-12" db="EMBL/GenBank/DDBJ databases">
        <title>Genome sequencing and annotation of Brassica cretica.</title>
        <authorList>
            <person name="Studholme D.J."/>
            <person name="Sarris P."/>
        </authorList>
    </citation>
    <scope>NUCLEOTIDE SEQUENCE</scope>
    <source>
        <strain evidence="1">PFS-109/04</strain>
        <tissue evidence="1">Leaf</tissue>
    </source>
</reference>
<dbReference type="AlphaFoldDB" id="A0A8S9RG17"/>
<dbReference type="Proteomes" id="UP000712600">
    <property type="component" value="Unassembled WGS sequence"/>
</dbReference>
<name>A0A8S9RG17_BRACR</name>
<accession>A0A8S9RG17</accession>
<comment type="caution">
    <text evidence="1">The sequence shown here is derived from an EMBL/GenBank/DDBJ whole genome shotgun (WGS) entry which is preliminary data.</text>
</comment>
<evidence type="ECO:0000313" key="2">
    <source>
        <dbReference type="Proteomes" id="UP000712600"/>
    </source>
</evidence>
<protein>
    <submittedName>
        <fullName evidence="1">Uncharacterized protein</fullName>
    </submittedName>
</protein>
<proteinExistence type="predicted"/>
<organism evidence="1 2">
    <name type="scientific">Brassica cretica</name>
    <name type="common">Mustard</name>
    <dbReference type="NCBI Taxonomy" id="69181"/>
    <lineage>
        <taxon>Eukaryota</taxon>
        <taxon>Viridiplantae</taxon>
        <taxon>Streptophyta</taxon>
        <taxon>Embryophyta</taxon>
        <taxon>Tracheophyta</taxon>
        <taxon>Spermatophyta</taxon>
        <taxon>Magnoliopsida</taxon>
        <taxon>eudicotyledons</taxon>
        <taxon>Gunneridae</taxon>
        <taxon>Pentapetalae</taxon>
        <taxon>rosids</taxon>
        <taxon>malvids</taxon>
        <taxon>Brassicales</taxon>
        <taxon>Brassicaceae</taxon>
        <taxon>Brassiceae</taxon>
        <taxon>Brassica</taxon>
    </lineage>
</organism>
<gene>
    <name evidence="1" type="ORF">F2Q69_00059444</name>
</gene>